<dbReference type="Gene3D" id="3.20.20.80">
    <property type="entry name" value="Glycosidases"/>
    <property type="match status" value="1"/>
</dbReference>
<evidence type="ECO:0000313" key="7">
    <source>
        <dbReference type="EMBL" id="MBD1422854.1"/>
    </source>
</evidence>
<protein>
    <submittedName>
        <fullName evidence="7">Glycoside hydrolase family 2</fullName>
    </submittedName>
</protein>
<keyword evidence="8" id="KW-1185">Reference proteome</keyword>
<dbReference type="InterPro" id="IPR036156">
    <property type="entry name" value="Beta-gal/glucu_dom_sf"/>
</dbReference>
<dbReference type="InterPro" id="IPR013783">
    <property type="entry name" value="Ig-like_fold"/>
</dbReference>
<dbReference type="PANTHER" id="PTHR42732:SF1">
    <property type="entry name" value="BETA-MANNOSIDASE"/>
    <property type="match status" value="1"/>
</dbReference>
<evidence type="ECO:0000259" key="4">
    <source>
        <dbReference type="Pfam" id="PF00703"/>
    </source>
</evidence>
<dbReference type="Pfam" id="PF02836">
    <property type="entry name" value="Glyco_hydro_2_C"/>
    <property type="match status" value="1"/>
</dbReference>
<dbReference type="Gene3D" id="2.60.120.260">
    <property type="entry name" value="Galactose-binding domain-like"/>
    <property type="match status" value="1"/>
</dbReference>
<dbReference type="SUPFAM" id="SSF49303">
    <property type="entry name" value="beta-Galactosidase/glucuronidase domain"/>
    <property type="match status" value="1"/>
</dbReference>
<organism evidence="7 8">
    <name type="scientific">Sphingobacterium chuzhouense</name>
    <dbReference type="NCBI Taxonomy" id="1742264"/>
    <lineage>
        <taxon>Bacteria</taxon>
        <taxon>Pseudomonadati</taxon>
        <taxon>Bacteroidota</taxon>
        <taxon>Sphingobacteriia</taxon>
        <taxon>Sphingobacteriales</taxon>
        <taxon>Sphingobacteriaceae</taxon>
        <taxon>Sphingobacterium</taxon>
    </lineage>
</organism>
<name>A0ABR7XUW2_9SPHI</name>
<evidence type="ECO:0000259" key="6">
    <source>
        <dbReference type="Pfam" id="PF02837"/>
    </source>
</evidence>
<evidence type="ECO:0000256" key="3">
    <source>
        <dbReference type="ARBA" id="ARBA00023295"/>
    </source>
</evidence>
<dbReference type="InterPro" id="IPR006102">
    <property type="entry name" value="Ig-like_GH2"/>
</dbReference>
<dbReference type="SUPFAM" id="SSF49785">
    <property type="entry name" value="Galactose-binding domain-like"/>
    <property type="match status" value="1"/>
</dbReference>
<dbReference type="RefSeq" id="WP_190314538.1">
    <property type="nucleotide sequence ID" value="NZ_JACNYL010000003.1"/>
</dbReference>
<dbReference type="GO" id="GO:0016787">
    <property type="term" value="F:hydrolase activity"/>
    <property type="evidence" value="ECO:0007669"/>
    <property type="project" value="UniProtKB-KW"/>
</dbReference>
<evidence type="ECO:0000313" key="8">
    <source>
        <dbReference type="Proteomes" id="UP000651112"/>
    </source>
</evidence>
<keyword evidence="2 7" id="KW-0378">Hydrolase</keyword>
<sequence length="938" mass="106355">MKFSTKNQTVRKLLLSILIACCLYTELFSQTKLNLSGQWAVALDPLDIGVKEQWENRLFDTQLSLPGTLDDAKLGNPNTLTPELEKLQLTHLTRKHRYVGAAWYAKEIEIPKDWNGEKTILKLERVIWKTTVWVDGVKVDTEQNSLIAPHYFDLSKYLTPGQTHRITLRIDNRKFFDVSYNNLAHAYTDHTQIIWNGVIGEFSLENQRAVHFDDVQVYPDITAKSVKVKAVIQNNTTRTMKLPLHVECSLKAGKGLAGQVDQEITLSAGEQVVEFTLPITEEILPWDEFHPNLYSLHLSLGRKSRSTDTALDFGFRDFKAQGKTFELNGQPIFLRGTLECNIFPLTGHPPMQKDEWLNIFQTAKNWGLNHIRFHSWCPPEAAFAAADQLGVYLQVELPIWSLTVGEFQSTTEFLYEEAQRMIKEYGNHPSFMLWSLGNELQGNMSVLNKMVSDLKETDNRRLFANTSFTFEKGHGDRPEPNDDFFVTQWTKDGWVRGQGVFNAQSPSFNKNYNSALANVHVPVVTHEIGQYAVFPNIREIDKYTGVLDPLNFKAIRNDLQKKGLIQQADDFLQSSGKLAAILYKEEIERALKTAGISGFQLLDLHDFPGQGTALVGLLDAFWESKGILDSTDFKRFNGPLVPLLNFEKATYKNSEVFHADVSVSNYLQPFHESQTIEWSISKNDALLESGKFDVQLGMGFNDGLGKFSVDLSSIQEATKLTVQLQIAGTNYSNSWNIWVYPASETVNFGDVIYTNDVTEAIQQVQAGKKVLLNPDWKTTKGLEGKFVPVFWSPVHFPTQAGTMGLLLDKQNAVFADFPTDNHTDWQWWDLNVNSTTLIIDSLEGGTPLIQMIDNFANNRKLALAFEGSLNEGKLMVVSIDLNSNLEKRIVAKQLLQSILRYMNSDDFRPATIRNPKWLADNLKPQQQEQKKQDATAIY</sequence>
<dbReference type="PANTHER" id="PTHR42732">
    <property type="entry name" value="BETA-GALACTOSIDASE"/>
    <property type="match status" value="1"/>
</dbReference>
<evidence type="ECO:0000259" key="5">
    <source>
        <dbReference type="Pfam" id="PF02836"/>
    </source>
</evidence>
<dbReference type="InterPro" id="IPR017853">
    <property type="entry name" value="GH"/>
</dbReference>
<feature type="domain" description="Glycoside hydrolase family 2 immunoglobulin-like beta-sandwich" evidence="4">
    <location>
        <begin position="210"/>
        <end position="316"/>
    </location>
</feature>
<comment type="similarity">
    <text evidence="1">Belongs to the glycosyl hydrolase 2 family.</text>
</comment>
<feature type="domain" description="Glycosyl hydrolases family 2 sugar binding" evidence="6">
    <location>
        <begin position="34"/>
        <end position="170"/>
    </location>
</feature>
<comment type="caution">
    <text evidence="7">The sequence shown here is derived from an EMBL/GenBank/DDBJ whole genome shotgun (WGS) entry which is preliminary data.</text>
</comment>
<dbReference type="Pfam" id="PF00703">
    <property type="entry name" value="Glyco_hydro_2"/>
    <property type="match status" value="1"/>
</dbReference>
<gene>
    <name evidence="7" type="ORF">H8B21_14855</name>
</gene>
<dbReference type="InterPro" id="IPR006104">
    <property type="entry name" value="Glyco_hydro_2_N"/>
</dbReference>
<dbReference type="Pfam" id="PF02837">
    <property type="entry name" value="Glyco_hydro_2_N"/>
    <property type="match status" value="1"/>
</dbReference>
<feature type="domain" description="Glycoside hydrolase family 2 catalytic" evidence="5">
    <location>
        <begin position="321"/>
        <end position="463"/>
    </location>
</feature>
<dbReference type="InterPro" id="IPR006103">
    <property type="entry name" value="Glyco_hydro_2_cat"/>
</dbReference>
<dbReference type="SUPFAM" id="SSF51445">
    <property type="entry name" value="(Trans)glycosidases"/>
    <property type="match status" value="1"/>
</dbReference>
<dbReference type="Proteomes" id="UP000651112">
    <property type="component" value="Unassembled WGS sequence"/>
</dbReference>
<dbReference type="EMBL" id="JACNYL010000003">
    <property type="protein sequence ID" value="MBD1422854.1"/>
    <property type="molecule type" value="Genomic_DNA"/>
</dbReference>
<reference evidence="7 8" key="1">
    <citation type="submission" date="2020-08" db="EMBL/GenBank/DDBJ databases">
        <title>Sphingobacterium sp. DN00404 isolated from aquaculture water.</title>
        <authorList>
            <person name="Zhang M."/>
        </authorList>
    </citation>
    <scope>NUCLEOTIDE SEQUENCE [LARGE SCALE GENOMIC DNA]</scope>
    <source>
        <strain evidence="7 8">KCTC 42746</strain>
    </source>
</reference>
<dbReference type="InterPro" id="IPR051913">
    <property type="entry name" value="GH2_Domain-Containing"/>
</dbReference>
<dbReference type="InterPro" id="IPR008979">
    <property type="entry name" value="Galactose-bd-like_sf"/>
</dbReference>
<keyword evidence="3" id="KW-0326">Glycosidase</keyword>
<accession>A0ABR7XUW2</accession>
<dbReference type="Gene3D" id="2.60.40.10">
    <property type="entry name" value="Immunoglobulins"/>
    <property type="match status" value="1"/>
</dbReference>
<evidence type="ECO:0000256" key="1">
    <source>
        <dbReference type="ARBA" id="ARBA00007401"/>
    </source>
</evidence>
<evidence type="ECO:0000256" key="2">
    <source>
        <dbReference type="ARBA" id="ARBA00022801"/>
    </source>
</evidence>
<proteinExistence type="inferred from homology"/>